<keyword evidence="3" id="KW-1185">Reference proteome</keyword>
<sequence length="329" mass="35034">MGDAVINNSDTPNGTVFAYSGGTGTQVTLNDTGGGRNKFNDDLDSDHIITDGGGIVADGAQVESESHILVRQLDENGNPAGPEITIFVFSQGGQASNVWGFATDLPLEAGKSYVKTGGQNTGTSRYSDYVTCFGAGTLIDTADGQVAVEDITRGQRVWTKEAGLQPVRWMAAASVRGSGSFAPVVFAPGAIGNAGELILSQQHRVHVKLPVAEMLFGQADVLVAAKHLCGLPGVRIREQAVIRYFHFMFDRHYIVRSNGVLTESFFLAPGSVAALDWAQRRELMSLFPSLARDGARFGQTAAMTLTSGEARILRGWLETRGGRAGLEAR</sequence>
<dbReference type="Gene3D" id="2.170.16.10">
    <property type="entry name" value="Hedgehog/Intein (Hint) domain"/>
    <property type="match status" value="1"/>
</dbReference>
<dbReference type="InterPro" id="IPR028992">
    <property type="entry name" value="Hedgehog/Intein_dom"/>
</dbReference>
<organism evidence="2 3">
    <name type="scientific">Leisingera methylohalidivorans DSM 14336</name>
    <dbReference type="NCBI Taxonomy" id="999552"/>
    <lineage>
        <taxon>Bacteria</taxon>
        <taxon>Pseudomonadati</taxon>
        <taxon>Pseudomonadota</taxon>
        <taxon>Alphaproteobacteria</taxon>
        <taxon>Rhodobacterales</taxon>
        <taxon>Roseobacteraceae</taxon>
        <taxon>Leisingera</taxon>
    </lineage>
</organism>
<dbReference type="Proteomes" id="UP000018780">
    <property type="component" value="Chromosome"/>
</dbReference>
<proteinExistence type="predicted"/>
<dbReference type="InterPro" id="IPR036844">
    <property type="entry name" value="Hint_dom_sf"/>
</dbReference>
<dbReference type="HOGENOM" id="CLU_052810_4_0_5"/>
<dbReference type="Pfam" id="PF13403">
    <property type="entry name" value="Hint_2"/>
    <property type="match status" value="1"/>
</dbReference>
<dbReference type="EMBL" id="CP006773">
    <property type="protein sequence ID" value="AHC99460.1"/>
    <property type="molecule type" value="Genomic_DNA"/>
</dbReference>
<gene>
    <name evidence="2" type="ORF">METH_00975</name>
</gene>
<accession>V9VLM3</accession>
<protein>
    <submittedName>
        <fullName evidence="2">Calcium-binding protein</fullName>
    </submittedName>
</protein>
<dbReference type="STRING" id="999552.METH_00975"/>
<dbReference type="AlphaFoldDB" id="V9VLM3"/>
<reference evidence="2 3" key="1">
    <citation type="submission" date="2013-09" db="EMBL/GenBank/DDBJ databases">
        <authorList>
            <consortium name="DOE Joint Genome Institute"/>
            <person name="Klenk H.-P."/>
            <person name="Huntemann M."/>
            <person name="Han J."/>
            <person name="Chen A."/>
            <person name="Kyrpides N."/>
            <person name="Mavromatis K."/>
            <person name="Markowitz V."/>
            <person name="Palaniappan K."/>
            <person name="Ivanova N."/>
            <person name="Schaumberg A."/>
            <person name="Pati A."/>
            <person name="Liolios K."/>
            <person name="Nordberg H.P."/>
            <person name="Cantor M.N."/>
            <person name="Hua S.X."/>
            <person name="Woyke T."/>
        </authorList>
    </citation>
    <scope>NUCLEOTIDE SEQUENCE [LARGE SCALE GENOMIC DNA]</scope>
    <source>
        <strain evidence="2 3">DSM 14336</strain>
    </source>
</reference>
<dbReference type="KEGG" id="lmd:METH_00975"/>
<name>V9VLM3_9RHOB</name>
<evidence type="ECO:0000313" key="2">
    <source>
        <dbReference type="EMBL" id="AHC99460.1"/>
    </source>
</evidence>
<evidence type="ECO:0000259" key="1">
    <source>
        <dbReference type="Pfam" id="PF13403"/>
    </source>
</evidence>
<evidence type="ECO:0000313" key="3">
    <source>
        <dbReference type="Proteomes" id="UP000018780"/>
    </source>
</evidence>
<dbReference type="PATRIC" id="fig|999552.6.peg.189"/>
<feature type="domain" description="Hedgehog/Intein (Hint)" evidence="1">
    <location>
        <begin position="131"/>
        <end position="267"/>
    </location>
</feature>
<dbReference type="SUPFAM" id="SSF51294">
    <property type="entry name" value="Hedgehog/intein (Hint) domain"/>
    <property type="match status" value="1"/>
</dbReference>